<dbReference type="EMBL" id="BAABDC010000001">
    <property type="protein sequence ID" value="GAA3691268.1"/>
    <property type="molecule type" value="Genomic_DNA"/>
</dbReference>
<dbReference type="Pfam" id="PF04075">
    <property type="entry name" value="F420H2_quin_red"/>
    <property type="match status" value="1"/>
</dbReference>
<proteinExistence type="predicted"/>
<sequence>MAGPPAAAKQFNKVAVHLAGHRLIPIWAVLRHQGRKSGRDYATPVAVISTPTTFLIGLPWGRRTDWVRNVRAAGGCTVRWRGREFSCTAPTFVDKSVALAASRGLVRRMVERTDMPGGFIQLTRTAAPEHSAMQSGW</sequence>
<keyword evidence="2" id="KW-1185">Reference proteome</keyword>
<dbReference type="Gene3D" id="2.30.110.10">
    <property type="entry name" value="Electron Transport, Fmn-binding Protein, Chain A"/>
    <property type="match status" value="1"/>
</dbReference>
<evidence type="ECO:0008006" key="3">
    <source>
        <dbReference type="Google" id="ProtNLM"/>
    </source>
</evidence>
<accession>A0ABP7CLJ2</accession>
<protein>
    <recommendedName>
        <fullName evidence="3">Nitroreductase family deazaflavin-dependent oxidoreductase</fullName>
    </recommendedName>
</protein>
<dbReference type="InterPro" id="IPR004378">
    <property type="entry name" value="F420H2_quin_Rdtase"/>
</dbReference>
<comment type="caution">
    <text evidence="1">The sequence shown here is derived from an EMBL/GenBank/DDBJ whole genome shotgun (WGS) entry which is preliminary data.</text>
</comment>
<name>A0ABP7CLJ2_9MICO</name>
<evidence type="ECO:0000313" key="2">
    <source>
        <dbReference type="Proteomes" id="UP001501468"/>
    </source>
</evidence>
<dbReference type="NCBIfam" id="TIGR00026">
    <property type="entry name" value="hi_GC_TIGR00026"/>
    <property type="match status" value="1"/>
</dbReference>
<gene>
    <name evidence="1" type="ORF">GCM10022399_03940</name>
</gene>
<organism evidence="1 2">
    <name type="scientific">Terrabacter ginsenosidimutans</name>
    <dbReference type="NCBI Taxonomy" id="490575"/>
    <lineage>
        <taxon>Bacteria</taxon>
        <taxon>Bacillati</taxon>
        <taxon>Actinomycetota</taxon>
        <taxon>Actinomycetes</taxon>
        <taxon>Micrococcales</taxon>
        <taxon>Intrasporangiaceae</taxon>
        <taxon>Terrabacter</taxon>
    </lineage>
</organism>
<dbReference type="InterPro" id="IPR012349">
    <property type="entry name" value="Split_barrel_FMN-bd"/>
</dbReference>
<dbReference type="RefSeq" id="WP_344940751.1">
    <property type="nucleotide sequence ID" value="NZ_BAABDC010000001.1"/>
</dbReference>
<evidence type="ECO:0000313" key="1">
    <source>
        <dbReference type="EMBL" id="GAA3691268.1"/>
    </source>
</evidence>
<reference evidence="2" key="1">
    <citation type="journal article" date="2019" name="Int. J. Syst. Evol. Microbiol.">
        <title>The Global Catalogue of Microorganisms (GCM) 10K type strain sequencing project: providing services to taxonomists for standard genome sequencing and annotation.</title>
        <authorList>
            <consortium name="The Broad Institute Genomics Platform"/>
            <consortium name="The Broad Institute Genome Sequencing Center for Infectious Disease"/>
            <person name="Wu L."/>
            <person name="Ma J."/>
        </authorList>
    </citation>
    <scope>NUCLEOTIDE SEQUENCE [LARGE SCALE GENOMIC DNA]</scope>
    <source>
        <strain evidence="2">JCM 17125</strain>
    </source>
</reference>
<dbReference type="Proteomes" id="UP001501468">
    <property type="component" value="Unassembled WGS sequence"/>
</dbReference>